<evidence type="ECO:0000256" key="6">
    <source>
        <dbReference type="ARBA" id="ARBA00050776"/>
    </source>
</evidence>
<dbReference type="PIRSF" id="PIRSF005572">
    <property type="entry name" value="NifS"/>
    <property type="match status" value="1"/>
</dbReference>
<evidence type="ECO:0000256" key="2">
    <source>
        <dbReference type="ARBA" id="ARBA00002824"/>
    </source>
</evidence>
<evidence type="ECO:0000313" key="10">
    <source>
        <dbReference type="EMBL" id="NWK57101.1"/>
    </source>
</evidence>
<keyword evidence="4 8" id="KW-0808">Transferase</keyword>
<dbReference type="PANTHER" id="PTHR43586:SF8">
    <property type="entry name" value="CYSTEINE DESULFURASE 1, CHLOROPLASTIC"/>
    <property type="match status" value="1"/>
</dbReference>
<dbReference type="RefSeq" id="WP_178933934.1">
    <property type="nucleotide sequence ID" value="NZ_JACBAZ010000008.1"/>
</dbReference>
<dbReference type="PROSITE" id="PS00595">
    <property type="entry name" value="AA_TRANSFER_CLASS_5"/>
    <property type="match status" value="1"/>
</dbReference>
<evidence type="ECO:0000259" key="9">
    <source>
        <dbReference type="Pfam" id="PF00266"/>
    </source>
</evidence>
<keyword evidence="5 8" id="KW-0663">Pyridoxal phosphate</keyword>
<dbReference type="InterPro" id="IPR015421">
    <property type="entry name" value="PyrdxlP-dep_Trfase_major"/>
</dbReference>
<dbReference type="Pfam" id="PF00266">
    <property type="entry name" value="Aminotran_5"/>
    <property type="match status" value="1"/>
</dbReference>
<dbReference type="Gene3D" id="3.90.1150.10">
    <property type="entry name" value="Aspartate Aminotransferase, domain 1"/>
    <property type="match status" value="1"/>
</dbReference>
<dbReference type="InterPro" id="IPR010970">
    <property type="entry name" value="Cys_dSase_SufS"/>
</dbReference>
<comment type="function">
    <text evidence="2 8">Catalyzes the removal of elemental sulfur and selenium atoms from L-cysteine, L-cystine, L-selenocysteine, and L-selenocystine to produce L-alanine.</text>
</comment>
<comment type="cofactor">
    <cofactor evidence="1 7">
        <name>pyridoxal 5'-phosphate</name>
        <dbReference type="ChEBI" id="CHEBI:597326"/>
    </cofactor>
</comment>
<sequence length="407" mass="43984">MAFSPDTLRADFPILNQEINGAPLVYLDNAATTQTPLAVVEASARYYASINANIHRAAHKLAREATIAHEAARRTVSTHLNAAHDHEIIFTSGTTDAINLVSNTLALSGRIGNQDSIIISGLEHHSNIVPWQMLCERTGAQLKVIPVLDDGTLDLEAYQQLLDDSVKLLAVNHVSNALGTINPVQSMIRQAKQVGALVLIDGAQSAPHLNIDVQDLDCDFYAFSGHKIYGPTGIGILYGKENILNELPPWRGGGEMIKEVTFEHTTYNDLPFKYEAGTPDIEGAIALAAAIDYMNKLGMDHIAAHERSLQELATAALQELPGMQFYGTAANKAAVISFGIEGIHPYDLGALIDQMGVAVRTGHHCTQPLMARFGIPGTVRASFAAYNTEEEVTRLVQAVKKASMMLS</sequence>
<accession>A0A851GMN6</accession>
<dbReference type="AlphaFoldDB" id="A0A851GMN6"/>
<evidence type="ECO:0000256" key="8">
    <source>
        <dbReference type="RuleBase" id="RU004506"/>
    </source>
</evidence>
<comment type="similarity">
    <text evidence="3 8">Belongs to the class-V pyridoxal-phosphate-dependent aminotransferase family. Csd subfamily.</text>
</comment>
<proteinExistence type="inferred from homology"/>
<dbReference type="GO" id="GO:0030170">
    <property type="term" value="F:pyridoxal phosphate binding"/>
    <property type="evidence" value="ECO:0007669"/>
    <property type="project" value="UniProtKB-UniRule"/>
</dbReference>
<dbReference type="Proteomes" id="UP000557872">
    <property type="component" value="Unassembled WGS sequence"/>
</dbReference>
<dbReference type="InterPro" id="IPR016454">
    <property type="entry name" value="Cysteine_dSase"/>
</dbReference>
<dbReference type="InterPro" id="IPR000192">
    <property type="entry name" value="Aminotrans_V_dom"/>
</dbReference>
<dbReference type="Gene3D" id="3.40.640.10">
    <property type="entry name" value="Type I PLP-dependent aspartate aminotransferase-like (Major domain)"/>
    <property type="match status" value="1"/>
</dbReference>
<organism evidence="10 11">
    <name type="scientific">Oceaniferula marina</name>
    <dbReference type="NCBI Taxonomy" id="2748318"/>
    <lineage>
        <taxon>Bacteria</taxon>
        <taxon>Pseudomonadati</taxon>
        <taxon>Verrucomicrobiota</taxon>
        <taxon>Verrucomicrobiia</taxon>
        <taxon>Verrucomicrobiales</taxon>
        <taxon>Verrucomicrobiaceae</taxon>
        <taxon>Oceaniferula</taxon>
    </lineage>
</organism>
<protein>
    <recommendedName>
        <fullName evidence="8">Cysteine desulfurase</fullName>
        <ecNumber evidence="8">2.8.1.7</ecNumber>
    </recommendedName>
</protein>
<dbReference type="GO" id="GO:0006534">
    <property type="term" value="P:cysteine metabolic process"/>
    <property type="evidence" value="ECO:0007669"/>
    <property type="project" value="UniProtKB-UniRule"/>
</dbReference>
<dbReference type="InterPro" id="IPR015422">
    <property type="entry name" value="PyrdxlP-dep_Trfase_small"/>
</dbReference>
<gene>
    <name evidence="10" type="ORF">HW115_15875</name>
</gene>
<dbReference type="GO" id="GO:0031071">
    <property type="term" value="F:cysteine desulfurase activity"/>
    <property type="evidence" value="ECO:0007669"/>
    <property type="project" value="UniProtKB-UniRule"/>
</dbReference>
<dbReference type="PANTHER" id="PTHR43586">
    <property type="entry name" value="CYSTEINE DESULFURASE"/>
    <property type="match status" value="1"/>
</dbReference>
<name>A0A851GMN6_9BACT</name>
<evidence type="ECO:0000256" key="7">
    <source>
        <dbReference type="RuleBase" id="RU004504"/>
    </source>
</evidence>
<reference evidence="10 11" key="1">
    <citation type="submission" date="2020-07" db="EMBL/GenBank/DDBJ databases">
        <title>Roseicoccus Jingziensis gen. nov., sp. nov., isolated from coastal seawater.</title>
        <authorList>
            <person name="Feng X."/>
        </authorList>
    </citation>
    <scope>NUCLEOTIDE SEQUENCE [LARGE SCALE GENOMIC DNA]</scope>
    <source>
        <strain evidence="10 11">N1E253</strain>
    </source>
</reference>
<dbReference type="NCBIfam" id="TIGR01979">
    <property type="entry name" value="sufS"/>
    <property type="match status" value="1"/>
</dbReference>
<dbReference type="InterPro" id="IPR015424">
    <property type="entry name" value="PyrdxlP-dep_Trfase"/>
</dbReference>
<dbReference type="InterPro" id="IPR020578">
    <property type="entry name" value="Aminotrans_V_PyrdxlP_BS"/>
</dbReference>
<dbReference type="CDD" id="cd06453">
    <property type="entry name" value="SufS_like"/>
    <property type="match status" value="1"/>
</dbReference>
<evidence type="ECO:0000256" key="1">
    <source>
        <dbReference type="ARBA" id="ARBA00001933"/>
    </source>
</evidence>
<evidence type="ECO:0000256" key="3">
    <source>
        <dbReference type="ARBA" id="ARBA00010447"/>
    </source>
</evidence>
<evidence type="ECO:0000256" key="5">
    <source>
        <dbReference type="ARBA" id="ARBA00022898"/>
    </source>
</evidence>
<keyword evidence="11" id="KW-1185">Reference proteome</keyword>
<comment type="catalytic activity">
    <reaction evidence="6 8">
        <text>(sulfur carrier)-H + L-cysteine = (sulfur carrier)-SH + L-alanine</text>
        <dbReference type="Rhea" id="RHEA:43892"/>
        <dbReference type="Rhea" id="RHEA-COMP:14737"/>
        <dbReference type="Rhea" id="RHEA-COMP:14739"/>
        <dbReference type="ChEBI" id="CHEBI:29917"/>
        <dbReference type="ChEBI" id="CHEBI:35235"/>
        <dbReference type="ChEBI" id="CHEBI:57972"/>
        <dbReference type="ChEBI" id="CHEBI:64428"/>
        <dbReference type="EC" id="2.8.1.7"/>
    </reaction>
</comment>
<comment type="caution">
    <text evidence="10">The sequence shown here is derived from an EMBL/GenBank/DDBJ whole genome shotgun (WGS) entry which is preliminary data.</text>
</comment>
<evidence type="ECO:0000256" key="4">
    <source>
        <dbReference type="ARBA" id="ARBA00022679"/>
    </source>
</evidence>
<dbReference type="EC" id="2.8.1.7" evidence="8"/>
<dbReference type="SUPFAM" id="SSF53383">
    <property type="entry name" value="PLP-dependent transferases"/>
    <property type="match status" value="1"/>
</dbReference>
<feature type="domain" description="Aminotransferase class V" evidence="9">
    <location>
        <begin position="25"/>
        <end position="395"/>
    </location>
</feature>
<evidence type="ECO:0000313" key="11">
    <source>
        <dbReference type="Proteomes" id="UP000557872"/>
    </source>
</evidence>
<dbReference type="EMBL" id="JACBAZ010000008">
    <property type="protein sequence ID" value="NWK57101.1"/>
    <property type="molecule type" value="Genomic_DNA"/>
</dbReference>